<dbReference type="Proteomes" id="UP000661607">
    <property type="component" value="Unassembled WGS sequence"/>
</dbReference>
<keyword evidence="2" id="KW-1185">Reference proteome</keyword>
<proteinExistence type="predicted"/>
<sequence length="141" mass="15626">MHRRHQLVHAVLASGLTTVPADLAAEVAAEFGDFGGFLQEVQRRWYRAFDARLDAVLEERPQDVHDALVRLWRDLALTMPAARLMLDANAGHPALVEGDDRHRRLLHAATGVVLSPAPLTEQPAARRKPCLLSLLLRTSTT</sequence>
<comment type="caution">
    <text evidence="1">The sequence shown here is derived from an EMBL/GenBank/DDBJ whole genome shotgun (WGS) entry which is preliminary data.</text>
</comment>
<accession>A0ABR9KIQ7</accession>
<organism evidence="1 2">
    <name type="scientific">Nonomuraea africana</name>
    <dbReference type="NCBI Taxonomy" id="46171"/>
    <lineage>
        <taxon>Bacteria</taxon>
        <taxon>Bacillati</taxon>
        <taxon>Actinomycetota</taxon>
        <taxon>Actinomycetes</taxon>
        <taxon>Streptosporangiales</taxon>
        <taxon>Streptosporangiaceae</taxon>
        <taxon>Nonomuraea</taxon>
    </lineage>
</organism>
<dbReference type="EMBL" id="JADBEF010000001">
    <property type="protein sequence ID" value="MBE1561884.1"/>
    <property type="molecule type" value="Genomic_DNA"/>
</dbReference>
<evidence type="ECO:0000313" key="1">
    <source>
        <dbReference type="EMBL" id="MBE1561884.1"/>
    </source>
</evidence>
<name>A0ABR9KIQ7_9ACTN</name>
<gene>
    <name evidence="1" type="ORF">H4W81_004663</name>
</gene>
<reference evidence="1 2" key="1">
    <citation type="submission" date="2020-10" db="EMBL/GenBank/DDBJ databases">
        <title>Sequencing the genomes of 1000 actinobacteria strains.</title>
        <authorList>
            <person name="Klenk H.-P."/>
        </authorList>
    </citation>
    <scope>NUCLEOTIDE SEQUENCE [LARGE SCALE GENOMIC DNA]</scope>
    <source>
        <strain evidence="1 2">DSM 43748</strain>
    </source>
</reference>
<protein>
    <submittedName>
        <fullName evidence="1">Uncharacterized protein</fullName>
    </submittedName>
</protein>
<evidence type="ECO:0000313" key="2">
    <source>
        <dbReference type="Proteomes" id="UP000661607"/>
    </source>
</evidence>
<dbReference type="RefSeq" id="WP_192776731.1">
    <property type="nucleotide sequence ID" value="NZ_BAAASY010000011.1"/>
</dbReference>